<dbReference type="GO" id="GO:0003743">
    <property type="term" value="F:translation initiation factor activity"/>
    <property type="evidence" value="ECO:0007669"/>
    <property type="project" value="UniProtKB-KW"/>
</dbReference>
<dbReference type="InterPro" id="IPR008905">
    <property type="entry name" value="EIF3C_N_dom"/>
</dbReference>
<evidence type="ECO:0000256" key="3">
    <source>
        <dbReference type="ARBA" id="ARBA00022917"/>
    </source>
</evidence>
<dbReference type="GO" id="GO:0031369">
    <property type="term" value="F:translation initiation factor binding"/>
    <property type="evidence" value="ECO:0007669"/>
    <property type="project" value="InterPro"/>
</dbReference>
<dbReference type="GO" id="GO:0003723">
    <property type="term" value="F:RNA binding"/>
    <property type="evidence" value="ECO:0007669"/>
    <property type="project" value="InterPro"/>
</dbReference>
<comment type="caution">
    <text evidence="5">The sequence shown here is derived from an EMBL/GenBank/DDBJ whole genome shotgun (WGS) entry which is preliminary data.</text>
</comment>
<dbReference type="EMBL" id="CAJNNV010025029">
    <property type="protein sequence ID" value="CAE8611545.1"/>
    <property type="molecule type" value="Genomic_DNA"/>
</dbReference>
<dbReference type="PANTHER" id="PTHR13937:SF0">
    <property type="entry name" value="EUKARYOTIC TRANSLATION INITIATION FACTOR 3 SUBUNIT C-RELATED"/>
    <property type="match status" value="1"/>
</dbReference>
<dbReference type="PANTHER" id="PTHR13937">
    <property type="entry name" value="EUKARYOTIC TRANSLATION INITATION FACTOR 3, SUBUNIT 8 EIF3S8 -RELATED"/>
    <property type="match status" value="1"/>
</dbReference>
<proteinExistence type="predicted"/>
<gene>
    <name evidence="5" type="ORF">PGLA1383_LOCUS29347</name>
</gene>
<dbReference type="Pfam" id="PF05470">
    <property type="entry name" value="eIF-3c_N"/>
    <property type="match status" value="1"/>
</dbReference>
<dbReference type="OrthoDB" id="29647at2759"/>
<evidence type="ECO:0000313" key="6">
    <source>
        <dbReference type="Proteomes" id="UP000654075"/>
    </source>
</evidence>
<evidence type="ECO:0000256" key="2">
    <source>
        <dbReference type="ARBA" id="ARBA00022540"/>
    </source>
</evidence>
<sequence>MEHKEQVMELDVHTQILYNRVIAQMGALPRDEPLGLNPPPYSIGIKPSRRGERFCIVGTQTFLGYEFSPLPDPQTMYSSSYAPSQYNKVRELLAQGYKELLFFASTPEQERAERQRQLHPGCTEPYHMHINLEVLESAHHISAMLLEVPNLAMQSIDPNNKRVISRVLRRSLEQYDKQIFTGPPENAKEAVVASAKALQRGDWLLACSALEDQKLWVHIDPGNPENGQKVKAMITDKIKTEALRTYLFAYSSIYDAFHLDQLVAMFGLEPIVVHSIISRMMIKEATVPCLIVLAHFRTSIYRSCNLEKRR</sequence>
<protein>
    <recommendedName>
        <fullName evidence="4">Eukaryotic translation initiation factor 3 subunit C N-terminal domain-containing protein</fullName>
    </recommendedName>
</protein>
<name>A0A813FE35_POLGL</name>
<feature type="domain" description="Eukaryotic translation initiation factor 3 subunit C N-terminal" evidence="4">
    <location>
        <begin position="87"/>
        <end position="156"/>
    </location>
</feature>
<reference evidence="5" key="1">
    <citation type="submission" date="2021-02" db="EMBL/GenBank/DDBJ databases">
        <authorList>
            <person name="Dougan E. K."/>
            <person name="Rhodes N."/>
            <person name="Thang M."/>
            <person name="Chan C."/>
        </authorList>
    </citation>
    <scope>NUCLEOTIDE SEQUENCE</scope>
</reference>
<evidence type="ECO:0000313" key="5">
    <source>
        <dbReference type="EMBL" id="CAE8611545.1"/>
    </source>
</evidence>
<dbReference type="InterPro" id="IPR027516">
    <property type="entry name" value="EIF3C"/>
</dbReference>
<keyword evidence="2" id="KW-0396">Initiation factor</keyword>
<keyword evidence="3" id="KW-0648">Protein biosynthesis</keyword>
<keyword evidence="6" id="KW-1185">Reference proteome</keyword>
<accession>A0A813FE35</accession>
<organism evidence="5 6">
    <name type="scientific">Polarella glacialis</name>
    <name type="common">Dinoflagellate</name>
    <dbReference type="NCBI Taxonomy" id="89957"/>
    <lineage>
        <taxon>Eukaryota</taxon>
        <taxon>Sar</taxon>
        <taxon>Alveolata</taxon>
        <taxon>Dinophyceae</taxon>
        <taxon>Suessiales</taxon>
        <taxon>Suessiaceae</taxon>
        <taxon>Polarella</taxon>
    </lineage>
</organism>
<dbReference type="AlphaFoldDB" id="A0A813FE35"/>
<keyword evidence="1" id="KW-0963">Cytoplasm</keyword>
<evidence type="ECO:0000259" key="4">
    <source>
        <dbReference type="Pfam" id="PF05470"/>
    </source>
</evidence>
<evidence type="ECO:0000256" key="1">
    <source>
        <dbReference type="ARBA" id="ARBA00022490"/>
    </source>
</evidence>
<dbReference type="Proteomes" id="UP000654075">
    <property type="component" value="Unassembled WGS sequence"/>
</dbReference>
<dbReference type="GO" id="GO:0005852">
    <property type="term" value="C:eukaryotic translation initiation factor 3 complex"/>
    <property type="evidence" value="ECO:0007669"/>
    <property type="project" value="InterPro"/>
</dbReference>